<keyword evidence="3" id="KW-1185">Reference proteome</keyword>
<feature type="signal peptide" evidence="1">
    <location>
        <begin position="1"/>
        <end position="21"/>
    </location>
</feature>
<dbReference type="EMBL" id="FOXD01000037">
    <property type="protein sequence ID" value="SFQ40319.1"/>
    <property type="molecule type" value="Genomic_DNA"/>
</dbReference>
<evidence type="ECO:0000313" key="2">
    <source>
        <dbReference type="EMBL" id="SFQ40319.1"/>
    </source>
</evidence>
<evidence type="ECO:0008006" key="4">
    <source>
        <dbReference type="Google" id="ProtNLM"/>
    </source>
</evidence>
<organism evidence="2 3">
    <name type="scientific">Salibacterium halotolerans</name>
    <dbReference type="NCBI Taxonomy" id="1884432"/>
    <lineage>
        <taxon>Bacteria</taxon>
        <taxon>Bacillati</taxon>
        <taxon>Bacillota</taxon>
        <taxon>Bacilli</taxon>
        <taxon>Bacillales</taxon>
        <taxon>Bacillaceae</taxon>
    </lineage>
</organism>
<dbReference type="Proteomes" id="UP000198892">
    <property type="component" value="Unassembled WGS sequence"/>
</dbReference>
<dbReference type="AlphaFoldDB" id="A0A1I5Y7Z9"/>
<dbReference type="PROSITE" id="PS51257">
    <property type="entry name" value="PROKAR_LIPOPROTEIN"/>
    <property type="match status" value="1"/>
</dbReference>
<reference evidence="3" key="1">
    <citation type="submission" date="2016-10" db="EMBL/GenBank/DDBJ databases">
        <authorList>
            <person name="Varghese N."/>
            <person name="Submissions S."/>
        </authorList>
    </citation>
    <scope>NUCLEOTIDE SEQUENCE [LARGE SCALE GENOMIC DNA]</scope>
    <source>
        <strain evidence="3">S7</strain>
    </source>
</reference>
<name>A0A1I5Y7Z9_9BACI</name>
<sequence length="189" mass="22169">MKLLKIGLAAFFLIFFISACSQTDDRVQGREDVDQALSESFSEDISLLDAEHYTISQAHIEYDDNNDPEQLYVYYSQSVKNQLKDYFQNQQHLKDWEEQHNFKILYGPYKSDEKLVVRYKISQHASKLRNSTTISGHRVYTGTGSMEKDITNFEFNINGITYTWTYLENSELDDAAMKKEVKQFIERLD</sequence>
<accession>A0A1I5Y7Z9</accession>
<protein>
    <recommendedName>
        <fullName evidence="4">Lipoprotein</fullName>
    </recommendedName>
</protein>
<evidence type="ECO:0000313" key="3">
    <source>
        <dbReference type="Proteomes" id="UP000198892"/>
    </source>
</evidence>
<dbReference type="RefSeq" id="WP_093339766.1">
    <property type="nucleotide sequence ID" value="NZ_FOXD01000037.1"/>
</dbReference>
<gene>
    <name evidence="2" type="ORF">SAMN05518683_13720</name>
</gene>
<feature type="chain" id="PRO_5039375651" description="Lipoprotein" evidence="1">
    <location>
        <begin position="22"/>
        <end position="189"/>
    </location>
</feature>
<proteinExistence type="predicted"/>
<evidence type="ECO:0000256" key="1">
    <source>
        <dbReference type="SAM" id="SignalP"/>
    </source>
</evidence>
<keyword evidence="1" id="KW-0732">Signal</keyword>